<evidence type="ECO:0000313" key="3">
    <source>
        <dbReference type="Proteomes" id="UP000323425"/>
    </source>
</evidence>
<feature type="transmembrane region" description="Helical" evidence="1">
    <location>
        <begin position="261"/>
        <end position="281"/>
    </location>
</feature>
<keyword evidence="1" id="KW-0472">Membrane</keyword>
<dbReference type="AlphaFoldDB" id="A0A5M9IZA1"/>
<evidence type="ECO:0008006" key="4">
    <source>
        <dbReference type="Google" id="ProtNLM"/>
    </source>
</evidence>
<name>A0A5M9IZA1_9PSED</name>
<keyword evidence="1" id="KW-1133">Transmembrane helix</keyword>
<dbReference type="Proteomes" id="UP000323425">
    <property type="component" value="Unassembled WGS sequence"/>
</dbReference>
<dbReference type="RefSeq" id="WP_150293105.1">
    <property type="nucleotide sequence ID" value="NZ_VTFH01000001.1"/>
</dbReference>
<reference evidence="2 3" key="1">
    <citation type="journal article" date="2018" name="Plant Biotechnol. Rep.">
        <title>Diversity and antifungal activity of endophytic bacteria associated with Panax ginseng seedlings.</title>
        <authorList>
            <person name="Park J.M."/>
            <person name="Hong C.E."/>
            <person name="Jo S.H."/>
        </authorList>
    </citation>
    <scope>NUCLEOTIDE SEQUENCE [LARGE SCALE GENOMIC DNA]</scope>
    <source>
        <strain evidence="2 3">PgKB38</strain>
    </source>
</reference>
<accession>A0A5M9IZA1</accession>
<protein>
    <recommendedName>
        <fullName evidence="4">Glycosyltransferase family 2 protein</fullName>
    </recommendedName>
</protein>
<comment type="caution">
    <text evidence="2">The sequence shown here is derived from an EMBL/GenBank/DDBJ whole genome shotgun (WGS) entry which is preliminary data.</text>
</comment>
<evidence type="ECO:0000256" key="1">
    <source>
        <dbReference type="SAM" id="Phobius"/>
    </source>
</evidence>
<dbReference type="EMBL" id="VTFH01000001">
    <property type="protein sequence ID" value="KAA8561483.1"/>
    <property type="molecule type" value="Genomic_DNA"/>
</dbReference>
<organism evidence="2 3">
    <name type="scientific">Pseudomonas extremaustralis</name>
    <dbReference type="NCBI Taxonomy" id="359110"/>
    <lineage>
        <taxon>Bacteria</taxon>
        <taxon>Pseudomonadati</taxon>
        <taxon>Pseudomonadota</taxon>
        <taxon>Gammaproteobacteria</taxon>
        <taxon>Pseudomonadales</taxon>
        <taxon>Pseudomonadaceae</taxon>
        <taxon>Pseudomonas</taxon>
    </lineage>
</organism>
<keyword evidence="1" id="KW-0812">Transmembrane</keyword>
<gene>
    <name evidence="2" type="ORF">FX985_01535</name>
</gene>
<evidence type="ECO:0000313" key="2">
    <source>
        <dbReference type="EMBL" id="KAA8561483.1"/>
    </source>
</evidence>
<proteinExistence type="predicted"/>
<sequence length="294" mass="34145">MSDNTHPISKHDCTVIINSCDSYEDVWLPFFSAFKDMWPDCDCKIILNTEHKSFSFEGLQIVTLNLSPAEGKKPWGWRLRKSLSLVDTEFVVSLFDDFILEAPVNKEKLALCIQEMKNNTKISVFYFNNIPGINTPEPKYDGFELIGQRNDYRLNSAPAIWKTQKLLRFTGELDSPWAWEFFGSARTYHSSDQFYCAQGEKENTFIYNYKLGGAIRRGKWVSSVITPVIKKYNIPLDLEQRGVASESLSDGKYSLKWKLDFFLLGFKMIGFDAFIFLYRVLVKKLSKRFKRYIA</sequence>